<dbReference type="EMBL" id="CP065047">
    <property type="protein sequence ID" value="QPI40791.1"/>
    <property type="molecule type" value="Genomic_DNA"/>
</dbReference>
<comment type="similarity">
    <text evidence="1">Belongs to the mycobacterial PPE family.</text>
</comment>
<dbReference type="Proteomes" id="UP000663583">
    <property type="component" value="Chromosome"/>
</dbReference>
<accession>A0AAX1JHA3</accession>
<gene>
    <name evidence="4" type="primary">PPE38_2</name>
    <name evidence="5" type="ORF">I2456_17165</name>
    <name evidence="4" type="ORF">MKUB_53320</name>
</gene>
<dbReference type="PANTHER" id="PTHR46766:SF1">
    <property type="entry name" value="GLUTAMINE-RICH PROTEIN 2"/>
    <property type="match status" value="1"/>
</dbReference>
<dbReference type="FunFam" id="1.20.1260.20:FF:000001">
    <property type="entry name" value="PPE family protein PPE41"/>
    <property type="match status" value="1"/>
</dbReference>
<dbReference type="InterPro" id="IPR022171">
    <property type="entry name" value="PPE_C"/>
</dbReference>
<dbReference type="GO" id="GO:0052572">
    <property type="term" value="P:response to host immune response"/>
    <property type="evidence" value="ECO:0007669"/>
    <property type="project" value="TreeGrafter"/>
</dbReference>
<reference evidence="4 6" key="1">
    <citation type="journal article" date="2019" name="Emerg. Microbes Infect.">
        <title>Comprehensive subspecies identification of 175 nontuberculous mycobacteria species based on 7547 genomic profiles.</title>
        <authorList>
            <person name="Matsumoto Y."/>
            <person name="Kinjo T."/>
            <person name="Motooka D."/>
            <person name="Nabeya D."/>
            <person name="Jung N."/>
            <person name="Uechi K."/>
            <person name="Horii T."/>
            <person name="Iida T."/>
            <person name="Fujita J."/>
            <person name="Nakamura S."/>
        </authorList>
    </citation>
    <scope>NUCLEOTIDE SEQUENCE [LARGE SCALE GENOMIC DNA]</scope>
    <source>
        <strain evidence="4 6">JCM 13573</strain>
    </source>
</reference>
<dbReference type="KEGG" id="mku:I2456_17165"/>
<proteinExistence type="inferred from homology"/>
<evidence type="ECO:0000313" key="6">
    <source>
        <dbReference type="Proteomes" id="UP000465306"/>
    </source>
</evidence>
<name>A0AAX1JHA3_9MYCO</name>
<organism evidence="5 7">
    <name type="scientific">Mycobacterium kubicae</name>
    <dbReference type="NCBI Taxonomy" id="120959"/>
    <lineage>
        <taxon>Bacteria</taxon>
        <taxon>Bacillati</taxon>
        <taxon>Actinomycetota</taxon>
        <taxon>Actinomycetes</taxon>
        <taxon>Mycobacteriales</taxon>
        <taxon>Mycobacteriaceae</taxon>
        <taxon>Mycobacterium</taxon>
        <taxon>Mycobacterium simiae complex</taxon>
    </lineage>
</organism>
<feature type="domain" description="PPE family C-terminal" evidence="3">
    <location>
        <begin position="299"/>
        <end position="390"/>
    </location>
</feature>
<protein>
    <submittedName>
        <fullName evidence="4 5">PPE family protein</fullName>
    </submittedName>
</protein>
<dbReference type="Pfam" id="PF00823">
    <property type="entry name" value="PPE"/>
    <property type="match status" value="1"/>
</dbReference>
<evidence type="ECO:0000259" key="2">
    <source>
        <dbReference type="Pfam" id="PF00823"/>
    </source>
</evidence>
<dbReference type="EMBL" id="BLKU01000005">
    <property type="protein sequence ID" value="GFG67842.1"/>
    <property type="molecule type" value="Genomic_DNA"/>
</dbReference>
<evidence type="ECO:0000313" key="7">
    <source>
        <dbReference type="Proteomes" id="UP000663583"/>
    </source>
</evidence>
<keyword evidence="6" id="KW-1185">Reference proteome</keyword>
<sequence length="394" mass="37680">MIPEFSFLPPEINSLRIFSGAGAAPLMIAAQAWEGLAADLQASAASFDSVITGLAGGAWTGPASMSMAAAATPYVGWLSAAAGQAELAASQARAAASAFETALAGTVHPAAVAANRALLMALIATNFLGQNTPAIAATEFDYVEMWAQDVAAMFGYQGGATAVAASLVPFSTPPLSLAGLASGVNAGLAGLATTATAAVSPLIQGVTAGAPALVAGVQSVASAVPVQSLMSVAQLGAMPASMLISPMMSLAQTANAGTAGLASAGMAAAADVPKLVGDTAPAAAGLRGLGGAGMGAGMAADLGKAHLVGAMSVPPTWQGSTPKAMLTSAMSGLGAAPEAAAMPPAGAGGMPMMPMPMGMGGAGGGMPGGMMGRGGGGAHVVQNRPSVVPRIGVG</sequence>
<dbReference type="InterPro" id="IPR000030">
    <property type="entry name" value="PPE_dom"/>
</dbReference>
<dbReference type="RefSeq" id="WP_068029632.1">
    <property type="nucleotide sequence ID" value="NZ_BLKU01000005.1"/>
</dbReference>
<evidence type="ECO:0000259" key="3">
    <source>
        <dbReference type="Pfam" id="PF12484"/>
    </source>
</evidence>
<dbReference type="Proteomes" id="UP000465306">
    <property type="component" value="Unassembled WGS sequence"/>
</dbReference>
<evidence type="ECO:0000313" key="5">
    <source>
        <dbReference type="EMBL" id="QPI40791.1"/>
    </source>
</evidence>
<evidence type="ECO:0000256" key="1">
    <source>
        <dbReference type="ARBA" id="ARBA00010652"/>
    </source>
</evidence>
<dbReference type="Gene3D" id="1.20.1260.20">
    <property type="entry name" value="PPE superfamily"/>
    <property type="match status" value="1"/>
</dbReference>
<dbReference type="AlphaFoldDB" id="A0AAX1JHA3"/>
<dbReference type="InterPro" id="IPR038332">
    <property type="entry name" value="PPE_sf"/>
</dbReference>
<dbReference type="SUPFAM" id="SSF140459">
    <property type="entry name" value="PE/PPE dimer-like"/>
    <property type="match status" value="1"/>
</dbReference>
<reference evidence="5" key="3">
    <citation type="submission" date="2020-11" db="EMBL/GenBank/DDBJ databases">
        <title>Intraspecies plasmid and genomic variation of Mycobacterium kubicae revealed by the complete genome sequences of two clinical isolates.</title>
        <authorList>
            <person name="Hendrix J.R."/>
            <person name="Epperson L.E."/>
            <person name="Honda J.R."/>
            <person name="Strong M."/>
        </authorList>
    </citation>
    <scope>NUCLEOTIDE SEQUENCE</scope>
    <source>
        <strain evidence="5">JCM 13573</strain>
    </source>
</reference>
<feature type="domain" description="PPE" evidence="2">
    <location>
        <begin position="5"/>
        <end position="167"/>
    </location>
</feature>
<dbReference type="PANTHER" id="PTHR46766">
    <property type="entry name" value="GLUTAMINE-RICH PROTEIN 2"/>
    <property type="match status" value="1"/>
</dbReference>
<reference evidence="4" key="2">
    <citation type="submission" date="2020-02" db="EMBL/GenBank/DDBJ databases">
        <authorList>
            <person name="Matsumoto Y."/>
            <person name="Kinjo T."/>
            <person name="Motooka D."/>
            <person name="Nabeya D."/>
            <person name="Jung N."/>
            <person name="Uechi K."/>
            <person name="Horii T."/>
            <person name="Iida T."/>
            <person name="Fujita J."/>
            <person name="Nakamura S."/>
        </authorList>
    </citation>
    <scope>NUCLEOTIDE SEQUENCE</scope>
    <source>
        <strain evidence="4">JCM 13573</strain>
    </source>
</reference>
<dbReference type="Pfam" id="PF12484">
    <property type="entry name" value="PPE-SVP"/>
    <property type="match status" value="1"/>
</dbReference>
<evidence type="ECO:0000313" key="4">
    <source>
        <dbReference type="EMBL" id="GFG67842.1"/>
    </source>
</evidence>